<dbReference type="AlphaFoldDB" id="A0A6A6FYD2"/>
<dbReference type="EMBL" id="ML992541">
    <property type="protein sequence ID" value="KAF2218495.1"/>
    <property type="molecule type" value="Genomic_DNA"/>
</dbReference>
<evidence type="ECO:0000313" key="2">
    <source>
        <dbReference type="Proteomes" id="UP000799538"/>
    </source>
</evidence>
<accession>A0A6A6FYD2</accession>
<evidence type="ECO:0000313" key="1">
    <source>
        <dbReference type="EMBL" id="KAF2218495.1"/>
    </source>
</evidence>
<sequence>MQSWRILWMIHGCVDRNEHLRSVRLEVAEPHSSLSRPFPIRAKATDSYQRDDKIYQTSCSFSLFHQFLHLSMPASYQFEFSPLPNQKTLDRRCHDRSTSASLGREPPLRYANSPLPLNACLRRKVACSNANQPMRCYPSAMPTWQDMVTLETRNTQIDVAELER</sequence>
<protein>
    <submittedName>
        <fullName evidence="1">Uncharacterized protein</fullName>
    </submittedName>
</protein>
<reference evidence="2" key="1">
    <citation type="journal article" date="2020" name="Stud. Mycol.">
        <title>101 Dothideomycetes genomes: A test case for predicting lifestyles and emergence of pathogens.</title>
        <authorList>
            <person name="Haridas S."/>
            <person name="Albert R."/>
            <person name="Binder M."/>
            <person name="Bloem J."/>
            <person name="LaButti K."/>
            <person name="Salamov A."/>
            <person name="Andreopoulos B."/>
            <person name="Baker S."/>
            <person name="Barry K."/>
            <person name="Bills G."/>
            <person name="Bluhm B."/>
            <person name="Cannon C."/>
            <person name="Castanera R."/>
            <person name="Culley D."/>
            <person name="Daum C."/>
            <person name="Ezra D."/>
            <person name="Gonzalez J."/>
            <person name="Henrissat B."/>
            <person name="Kuo A."/>
            <person name="Liang C."/>
            <person name="Lipzen A."/>
            <person name="Lutzoni F."/>
            <person name="Magnuson J."/>
            <person name="Mondo S."/>
            <person name="Nolan M."/>
            <person name="Ohm R."/>
            <person name="Pangilinan J."/>
            <person name="Park H.-J."/>
            <person name="Ramirez L."/>
            <person name="Alfaro M."/>
            <person name="Sun H."/>
            <person name="Tritt A."/>
            <person name="Yoshinaga Y."/>
            <person name="Zwiers L.-H."/>
            <person name="Turgeon B."/>
            <person name="Goodwin S."/>
            <person name="Spatafora J."/>
            <person name="Crous P."/>
            <person name="Grigoriev I."/>
        </authorList>
    </citation>
    <scope>NUCLEOTIDE SEQUENCE [LARGE SCALE GENOMIC DNA]</scope>
    <source>
        <strain evidence="2">CECT 20119</strain>
    </source>
</reference>
<proteinExistence type="predicted"/>
<name>A0A6A6FYD2_9PEZI</name>
<gene>
    <name evidence="1" type="ORF">BDZ85DRAFT_92436</name>
</gene>
<keyword evidence="2" id="KW-1185">Reference proteome</keyword>
<dbReference type="Proteomes" id="UP000799538">
    <property type="component" value="Unassembled WGS sequence"/>
</dbReference>
<organism evidence="1 2">
    <name type="scientific">Elsinoe ampelina</name>
    <dbReference type="NCBI Taxonomy" id="302913"/>
    <lineage>
        <taxon>Eukaryota</taxon>
        <taxon>Fungi</taxon>
        <taxon>Dikarya</taxon>
        <taxon>Ascomycota</taxon>
        <taxon>Pezizomycotina</taxon>
        <taxon>Dothideomycetes</taxon>
        <taxon>Dothideomycetidae</taxon>
        <taxon>Myriangiales</taxon>
        <taxon>Elsinoaceae</taxon>
        <taxon>Elsinoe</taxon>
    </lineage>
</organism>